<dbReference type="PROSITE" id="PS50294">
    <property type="entry name" value="WD_REPEATS_REGION"/>
    <property type="match status" value="14"/>
</dbReference>
<dbReference type="PRINTS" id="PR00320">
    <property type="entry name" value="GPROTEINBRPT"/>
</dbReference>
<dbReference type="InterPro" id="IPR029030">
    <property type="entry name" value="Caspase-like_dom_sf"/>
</dbReference>
<gene>
    <name evidence="5" type="ORF">UABAM_04995</name>
</gene>
<dbReference type="Pfam" id="PF00656">
    <property type="entry name" value="Peptidase_C14"/>
    <property type="match status" value="1"/>
</dbReference>
<evidence type="ECO:0000259" key="4">
    <source>
        <dbReference type="Pfam" id="PF00656"/>
    </source>
</evidence>
<feature type="repeat" description="WD" evidence="3">
    <location>
        <begin position="1640"/>
        <end position="1681"/>
    </location>
</feature>
<protein>
    <recommendedName>
        <fullName evidence="4">Peptidase C14 caspase domain-containing protein</fullName>
    </recommendedName>
</protein>
<dbReference type="Gene3D" id="2.130.10.10">
    <property type="entry name" value="YVTN repeat-like/Quinoprotein amine dehydrogenase"/>
    <property type="match status" value="7"/>
</dbReference>
<sequence>MIKVLLIFAVLLFSGLLNAEKRYLYITDLLVKEKNGGKHWDNFEGKPDLVIILYVWKNKQWKTHYTSPVFKDLLRVEQNIAVDCTIEVGDKVRIEIEDKDLAQNDSIGSIELDVPFAEKNSIQHFGSIKKIHYVFSRHSSLKKWKQEQQQAMRRRLEKELANDILHKEKQLQQNIRKKIEAEYEHFRKITQKRNIRKILIRISDPQIREIVTQLLSPSSKERQKALLKLQSLGKKKRIVRSHLKRLISLVNSPTRYTIMAAIEIIDQHISKLDPLDHVDTLQSKFKVPPSDKKPLTTNLKYRKCHALVIGINKYKHFSNLEGPYSDAAAVADILGSRYQFDRVVLLSDKKSTVTKSNVKRHIVDQVTREIVFKNLQQLQSEIQKEDAVFFYYAGHGIPGYLAVGDSKNISSTNRPDIKTMISLKKIAQKLESFAAKHSLMVLDCCFSGSLLEEKYRPDFSHITTNNFFVASEDYLNQVFHRRAFQVITAGTGNEVVADKLDEVSTIYAQKFKDSRGHSPFTAVLLQALEGSIGRSDGKILASQLGYYMTDTLVNDKRLEAAQVPRYQTFGGKGDFVFIPADPQVLNPKILSALYLTDESYTDLRKSSCEALGKLIFDKATLQSQLQLIKNAIPHLIHLLSKDEPVNSLKAVVKLLLRMTQYANKEVKEFSQLIKPLTDLLQYLLQKTENKGQLQDEIVLILARLHQHATTSAVKQVHDYVAILDKKWRQKKKSMKLPKSVLHKKIKHREKQIVQKARNKITANTPQTQMRYWHSVYKDYYWLHSEGLKLLQKRKGKLDKYQLMMNRAQKTFAKWHYIQEQDINASAYANREIAYRQCGTYAGRALEYIKNLDGLHHLKKQARNLIKLAYEQRKEIWRSSNHHDGPVTSVSFYNDGNLIASSSLDKTIRIWDAANGSLLGKMDATSAVLDSCFSSDGQILAYALSNKTIHLHNVITGKKIRVINGHDAKVVSLAFNSKSDQLVSGSADGTAKLWDIHSARELRVYKGYTSTIPSVCFSPDGKMLALGASDSSVRLLDVASAKEILIWDEHGNKVRTVDFSPNGKKLVSGSWDKTLKVWDLPSGKHTTFRGHRDIVNCVCFSPDGKMIASSSGDNTVRLWDVKTGKQINSFNMLDNSFSICFSPDGKSLVSGGLDNRLWLQNVDTGEITEGFIGQKIMSVCFSPHGKTLAFGVFESSVIQLWNVEKQLRTNVLKGHDSFVTSLHFSKNGNLLVSGADDNTVRLWNINTQQELTRFTAHKATRSIGHTDFLVWSVKLSPDNKRIASGSNAGTVGIWNVDEPDKSMTYKITPTIHSVSISPDGKKILWGASSNAVRLWSVDTGEEIYRLDGHKRSVLSVCFSSDGKFAASASKDHSVKLWNTATKKRITFHGHKDLVNSVCFSPDDKMIMSGSADKTVRLWDTATGAELATILHESAVNSVCFSPNGRTLVCGLNNGMVKVLQVVTNREIVKMAGHNLTVNSICFSPDGKTLISGSDDHSVRLWNITTAKQIRLLRSHDAKVNAVTFSRKANVFACGFSDGTIEVYDTATNKKIRTITEHTKAINTMCFDDNGKTLVSGSADRTIRFWNVDTGKNLKKAVAHKGYVSNVVLYRNSQKLASLGGDGILRLWNTKNMRISKQIDTYLRHGKQIKCMAFNPDGRIVACGLDDHTIRFWDLSRHREIKKIVAHKSHINAIHFSSNGGRLASASSDKTVKLWDVDSGKEIRSFTGHKAKVVCLSFSKDGSILASGSQDSTIRLWETNGREIAPLDKIVLPWSQYSVKKSQPNVVEKRLFQNALKRQPQKFTQQLFRLQIDKNMQPVPYKSK</sequence>
<feature type="repeat" description="WD" evidence="3">
    <location>
        <begin position="879"/>
        <end position="920"/>
    </location>
</feature>
<dbReference type="RefSeq" id="WP_151970657.1">
    <property type="nucleotide sequence ID" value="NZ_AP019860.1"/>
</dbReference>
<feature type="repeat" description="WD" evidence="3">
    <location>
        <begin position="1595"/>
        <end position="1636"/>
    </location>
</feature>
<feature type="repeat" description="WD" evidence="3">
    <location>
        <begin position="1386"/>
        <end position="1427"/>
    </location>
</feature>
<accession>A0A5S9IR82</accession>
<feature type="repeat" description="WD" evidence="3">
    <location>
        <begin position="1269"/>
        <end position="1303"/>
    </location>
</feature>
<evidence type="ECO:0000256" key="2">
    <source>
        <dbReference type="ARBA" id="ARBA00022737"/>
    </source>
</evidence>
<feature type="repeat" description="WD" evidence="3">
    <location>
        <begin position="1469"/>
        <end position="1510"/>
    </location>
</feature>
<feature type="repeat" description="WD" evidence="3">
    <location>
        <begin position="1004"/>
        <end position="1045"/>
    </location>
</feature>
<feature type="repeat" description="WD" evidence="3">
    <location>
        <begin position="1724"/>
        <end position="1756"/>
    </location>
</feature>
<keyword evidence="1 3" id="KW-0853">WD repeat</keyword>
<evidence type="ECO:0000313" key="5">
    <source>
        <dbReference type="EMBL" id="BBM86609.1"/>
    </source>
</evidence>
<dbReference type="PROSITE" id="PS00678">
    <property type="entry name" value="WD_REPEATS_1"/>
    <property type="match status" value="9"/>
</dbReference>
<dbReference type="PANTHER" id="PTHR22847">
    <property type="entry name" value="WD40 REPEAT PROTEIN"/>
    <property type="match status" value="1"/>
</dbReference>
<feature type="repeat" description="WD" evidence="3">
    <location>
        <begin position="1211"/>
        <end position="1252"/>
    </location>
</feature>
<dbReference type="InterPro" id="IPR016024">
    <property type="entry name" value="ARM-type_fold"/>
</dbReference>
<dbReference type="InterPro" id="IPR036322">
    <property type="entry name" value="WD40_repeat_dom_sf"/>
</dbReference>
<dbReference type="Proteomes" id="UP000326354">
    <property type="component" value="Chromosome"/>
</dbReference>
<keyword evidence="6" id="KW-1185">Reference proteome</keyword>
<feature type="repeat" description="WD" evidence="3">
    <location>
        <begin position="1087"/>
        <end position="1128"/>
    </location>
</feature>
<dbReference type="PRINTS" id="PR01547">
    <property type="entry name" value="YEAST176DUF"/>
</dbReference>
<feature type="repeat" description="WD" evidence="3">
    <location>
        <begin position="1345"/>
        <end position="1386"/>
    </location>
</feature>
<evidence type="ECO:0000256" key="3">
    <source>
        <dbReference type="PROSITE-ProRule" id="PRU00221"/>
    </source>
</evidence>
<dbReference type="InterPro" id="IPR020472">
    <property type="entry name" value="WD40_PAC1"/>
</dbReference>
<proteinExistence type="predicted"/>
<feature type="repeat" description="WD" evidence="3">
    <location>
        <begin position="962"/>
        <end position="1003"/>
    </location>
</feature>
<dbReference type="InterPro" id="IPR011989">
    <property type="entry name" value="ARM-like"/>
</dbReference>
<feature type="repeat" description="WD" evidence="3">
    <location>
        <begin position="1682"/>
        <end position="1723"/>
    </location>
</feature>
<organism evidence="5 6">
    <name type="scientific">Uabimicrobium amorphum</name>
    <dbReference type="NCBI Taxonomy" id="2596890"/>
    <lineage>
        <taxon>Bacteria</taxon>
        <taxon>Pseudomonadati</taxon>
        <taxon>Planctomycetota</taxon>
        <taxon>Candidatus Uabimicrobiia</taxon>
        <taxon>Candidatus Uabimicrobiales</taxon>
        <taxon>Candidatus Uabimicrobiaceae</taxon>
        <taxon>Candidatus Uabimicrobium</taxon>
    </lineage>
</organism>
<dbReference type="Gene3D" id="1.25.10.10">
    <property type="entry name" value="Leucine-rich Repeat Variant"/>
    <property type="match status" value="1"/>
</dbReference>
<feature type="repeat" description="WD" evidence="3">
    <location>
        <begin position="1511"/>
        <end position="1552"/>
    </location>
</feature>
<dbReference type="Pfam" id="PF00400">
    <property type="entry name" value="WD40"/>
    <property type="match status" value="17"/>
</dbReference>
<feature type="repeat" description="WD" evidence="3">
    <location>
        <begin position="1310"/>
        <end position="1344"/>
    </location>
</feature>
<dbReference type="InterPro" id="IPR015943">
    <property type="entry name" value="WD40/YVTN_repeat-like_dom_sf"/>
</dbReference>
<dbReference type="KEGG" id="uam:UABAM_04995"/>
<dbReference type="SUPFAM" id="SSF50978">
    <property type="entry name" value="WD40 repeat-like"/>
    <property type="match status" value="3"/>
</dbReference>
<dbReference type="EMBL" id="AP019860">
    <property type="protein sequence ID" value="BBM86609.1"/>
    <property type="molecule type" value="Genomic_DNA"/>
</dbReference>
<dbReference type="SMART" id="SM00320">
    <property type="entry name" value="WD40"/>
    <property type="match status" value="21"/>
</dbReference>
<evidence type="ECO:0000313" key="6">
    <source>
        <dbReference type="Proteomes" id="UP000326354"/>
    </source>
</evidence>
<feature type="repeat" description="WD" evidence="3">
    <location>
        <begin position="1553"/>
        <end position="1594"/>
    </location>
</feature>
<dbReference type="PANTHER" id="PTHR22847:SF637">
    <property type="entry name" value="WD REPEAT DOMAIN 5B"/>
    <property type="match status" value="1"/>
</dbReference>
<dbReference type="InterPro" id="IPR001680">
    <property type="entry name" value="WD40_rpt"/>
</dbReference>
<dbReference type="CDD" id="cd00200">
    <property type="entry name" value="WD40"/>
    <property type="match status" value="3"/>
</dbReference>
<dbReference type="GO" id="GO:0006508">
    <property type="term" value="P:proteolysis"/>
    <property type="evidence" value="ECO:0007669"/>
    <property type="project" value="InterPro"/>
</dbReference>
<dbReference type="SUPFAM" id="SSF48371">
    <property type="entry name" value="ARM repeat"/>
    <property type="match status" value="1"/>
</dbReference>
<reference evidence="5 6" key="1">
    <citation type="submission" date="2019-08" db="EMBL/GenBank/DDBJ databases">
        <title>Complete genome sequence of Candidatus Uab amorphum.</title>
        <authorList>
            <person name="Shiratori T."/>
            <person name="Suzuki S."/>
            <person name="Kakizawa Y."/>
            <person name="Ishida K."/>
        </authorList>
    </citation>
    <scope>NUCLEOTIDE SEQUENCE [LARGE SCALE GENOMIC DNA]</scope>
    <source>
        <strain evidence="5 6">SRT547</strain>
    </source>
</reference>
<feature type="repeat" description="WD" evidence="3">
    <location>
        <begin position="1427"/>
        <end position="1468"/>
    </location>
</feature>
<feature type="domain" description="Peptidase C14 caspase" evidence="4">
    <location>
        <begin position="304"/>
        <end position="530"/>
    </location>
</feature>
<dbReference type="InterPro" id="IPR019775">
    <property type="entry name" value="WD40_repeat_CS"/>
</dbReference>
<keyword evidence="2" id="KW-0677">Repeat</keyword>
<dbReference type="PROSITE" id="PS50082">
    <property type="entry name" value="WD_REPEATS_2"/>
    <property type="match status" value="18"/>
</dbReference>
<dbReference type="OrthoDB" id="223117at2"/>
<feature type="repeat" description="WD" evidence="3">
    <location>
        <begin position="1046"/>
        <end position="1087"/>
    </location>
</feature>
<dbReference type="Gene3D" id="3.40.50.1460">
    <property type="match status" value="1"/>
</dbReference>
<name>A0A5S9IR82_UABAM</name>
<evidence type="ECO:0000256" key="1">
    <source>
        <dbReference type="ARBA" id="ARBA00022574"/>
    </source>
</evidence>
<dbReference type="SUPFAM" id="SSF52129">
    <property type="entry name" value="Caspase-like"/>
    <property type="match status" value="1"/>
</dbReference>
<dbReference type="GO" id="GO:0004197">
    <property type="term" value="F:cysteine-type endopeptidase activity"/>
    <property type="evidence" value="ECO:0007669"/>
    <property type="project" value="InterPro"/>
</dbReference>
<dbReference type="InterPro" id="IPR011600">
    <property type="entry name" value="Pept_C14_caspase"/>
</dbReference>